<dbReference type="Pfam" id="PF00294">
    <property type="entry name" value="PfkB"/>
    <property type="match status" value="1"/>
</dbReference>
<dbReference type="InterPro" id="IPR002173">
    <property type="entry name" value="Carboh/pur_kinase_PfkB_CS"/>
</dbReference>
<evidence type="ECO:0000256" key="2">
    <source>
        <dbReference type="ARBA" id="ARBA00022679"/>
    </source>
</evidence>
<comment type="similarity">
    <text evidence="1">Belongs to the carbohydrate kinase PfkB family.</text>
</comment>
<dbReference type="Proteomes" id="UP001156882">
    <property type="component" value="Unassembled WGS sequence"/>
</dbReference>
<dbReference type="InterPro" id="IPR050306">
    <property type="entry name" value="PfkB_Carbo_kinase"/>
</dbReference>
<feature type="domain" description="Carbohydrate kinase PfkB" evidence="4">
    <location>
        <begin position="1"/>
        <end position="299"/>
    </location>
</feature>
<dbReference type="EMBL" id="BSPC01000054">
    <property type="protein sequence ID" value="GLS21817.1"/>
    <property type="molecule type" value="Genomic_DNA"/>
</dbReference>
<evidence type="ECO:0000313" key="5">
    <source>
        <dbReference type="EMBL" id="GLS21817.1"/>
    </source>
</evidence>
<dbReference type="InterPro" id="IPR029056">
    <property type="entry name" value="Ribokinase-like"/>
</dbReference>
<keyword evidence="6" id="KW-1185">Reference proteome</keyword>
<keyword evidence="2" id="KW-0808">Transferase</keyword>
<dbReference type="PANTHER" id="PTHR43085:SF15">
    <property type="entry name" value="2-DEHYDRO-3-DEOXYGLUCONOKINASE"/>
    <property type="match status" value="1"/>
</dbReference>
<reference evidence="6" key="1">
    <citation type="journal article" date="2019" name="Int. J. Syst. Evol. Microbiol.">
        <title>The Global Catalogue of Microorganisms (GCM) 10K type strain sequencing project: providing services to taxonomists for standard genome sequencing and annotation.</title>
        <authorList>
            <consortium name="The Broad Institute Genomics Platform"/>
            <consortium name="The Broad Institute Genome Sequencing Center for Infectious Disease"/>
            <person name="Wu L."/>
            <person name="Ma J."/>
        </authorList>
    </citation>
    <scope>NUCLEOTIDE SEQUENCE [LARGE SCALE GENOMIC DNA]</scope>
    <source>
        <strain evidence="6">NBRC 101365</strain>
    </source>
</reference>
<proteinExistence type="inferred from homology"/>
<dbReference type="PANTHER" id="PTHR43085">
    <property type="entry name" value="HEXOKINASE FAMILY MEMBER"/>
    <property type="match status" value="1"/>
</dbReference>
<protein>
    <submittedName>
        <fullName evidence="5">Ketodeoxygluconokinase</fullName>
    </submittedName>
</protein>
<dbReference type="CDD" id="cd01166">
    <property type="entry name" value="KdgK"/>
    <property type="match status" value="1"/>
</dbReference>
<dbReference type="RefSeq" id="WP_284314815.1">
    <property type="nucleotide sequence ID" value="NZ_BSPC01000054.1"/>
</dbReference>
<comment type="caution">
    <text evidence="5">The sequence shown here is derived from an EMBL/GenBank/DDBJ whole genome shotgun (WGS) entry which is preliminary data.</text>
</comment>
<keyword evidence="3" id="KW-0418">Kinase</keyword>
<evidence type="ECO:0000256" key="1">
    <source>
        <dbReference type="ARBA" id="ARBA00010688"/>
    </source>
</evidence>
<dbReference type="SUPFAM" id="SSF53613">
    <property type="entry name" value="Ribokinase-like"/>
    <property type="match status" value="1"/>
</dbReference>
<sequence length="304" mass="32960">MTDLIAIGECMVELSRHSGNVMSLSYGGDTFNTCVYAARLGLDVAYATALGDDPYSQGICDLAASERIAMTGVPRLAGRVPGLYAIETDDKGERRFFYWRDSAPARSLFELAESTDLTARIERAGIIYFSGITLSLYTPAGLDRFEQVLKAAKRFGASIAFDGNFRPRGWGGSTERARKTFSRFLPLVEIMLPTFDDEQALWGDLRPQDTLARLARYGIREIVVKDGTNGVYIRSSTSQIHVPVPEKVSPVDTTAAGDSFNAGYLAARHRGASEEAAALAGHRLAARVITHRGAIIPAEAMAGV</sequence>
<evidence type="ECO:0000259" key="4">
    <source>
        <dbReference type="Pfam" id="PF00294"/>
    </source>
</evidence>
<organism evidence="5 6">
    <name type="scientific">Labrys miyagiensis</name>
    <dbReference type="NCBI Taxonomy" id="346912"/>
    <lineage>
        <taxon>Bacteria</taxon>
        <taxon>Pseudomonadati</taxon>
        <taxon>Pseudomonadota</taxon>
        <taxon>Alphaproteobacteria</taxon>
        <taxon>Hyphomicrobiales</taxon>
        <taxon>Xanthobacteraceae</taxon>
        <taxon>Labrys</taxon>
    </lineage>
</organism>
<gene>
    <name evidence="5" type="ORF">GCM10007874_48340</name>
</gene>
<dbReference type="Gene3D" id="3.40.1190.20">
    <property type="match status" value="1"/>
</dbReference>
<accession>A0ABQ6CQC4</accession>
<evidence type="ECO:0000256" key="3">
    <source>
        <dbReference type="ARBA" id="ARBA00022777"/>
    </source>
</evidence>
<dbReference type="PROSITE" id="PS00584">
    <property type="entry name" value="PFKB_KINASES_2"/>
    <property type="match status" value="1"/>
</dbReference>
<dbReference type="InterPro" id="IPR011611">
    <property type="entry name" value="PfkB_dom"/>
</dbReference>
<name>A0ABQ6CQC4_9HYPH</name>
<evidence type="ECO:0000313" key="6">
    <source>
        <dbReference type="Proteomes" id="UP001156882"/>
    </source>
</evidence>